<evidence type="ECO:0000256" key="2">
    <source>
        <dbReference type="ARBA" id="ARBA00022737"/>
    </source>
</evidence>
<feature type="repeat" description="WD" evidence="3">
    <location>
        <begin position="1110"/>
        <end position="1144"/>
    </location>
</feature>
<feature type="repeat" description="WD" evidence="3">
    <location>
        <begin position="857"/>
        <end position="898"/>
    </location>
</feature>
<dbReference type="RefSeq" id="WP_190257773.1">
    <property type="nucleotide sequence ID" value="NZ_BMPI01000110.1"/>
</dbReference>
<organism evidence="6 7">
    <name type="scientific">Dactylosporangium sucinum</name>
    <dbReference type="NCBI Taxonomy" id="1424081"/>
    <lineage>
        <taxon>Bacteria</taxon>
        <taxon>Bacillati</taxon>
        <taxon>Actinomycetota</taxon>
        <taxon>Actinomycetes</taxon>
        <taxon>Micromonosporales</taxon>
        <taxon>Micromonosporaceae</taxon>
        <taxon>Dactylosporangium</taxon>
    </lineage>
</organism>
<keyword evidence="7" id="KW-1185">Reference proteome</keyword>
<feature type="repeat" description="WD" evidence="3">
    <location>
        <begin position="579"/>
        <end position="605"/>
    </location>
</feature>
<evidence type="ECO:0000313" key="7">
    <source>
        <dbReference type="Proteomes" id="UP000642070"/>
    </source>
</evidence>
<evidence type="ECO:0000313" key="6">
    <source>
        <dbReference type="EMBL" id="GGM87183.1"/>
    </source>
</evidence>
<feature type="repeat" description="WD" evidence="3">
    <location>
        <begin position="735"/>
        <end position="768"/>
    </location>
</feature>
<accession>A0A917UGA3</accession>
<feature type="region of interest" description="Disordered" evidence="4">
    <location>
        <begin position="231"/>
        <end position="301"/>
    </location>
</feature>
<name>A0A917UGA3_9ACTN</name>
<dbReference type="Proteomes" id="UP000642070">
    <property type="component" value="Unassembled WGS sequence"/>
</dbReference>
<evidence type="ECO:0000259" key="5">
    <source>
        <dbReference type="PROSITE" id="PS50011"/>
    </source>
</evidence>
<keyword evidence="2" id="KW-0677">Repeat</keyword>
<evidence type="ECO:0000256" key="4">
    <source>
        <dbReference type="SAM" id="MobiDB-lite"/>
    </source>
</evidence>
<feature type="compositionally biased region" description="Basic and acidic residues" evidence="4">
    <location>
        <begin position="277"/>
        <end position="294"/>
    </location>
</feature>
<dbReference type="InterPro" id="IPR011009">
    <property type="entry name" value="Kinase-like_dom_sf"/>
</dbReference>
<dbReference type="CDD" id="cd14014">
    <property type="entry name" value="STKc_PknB_like"/>
    <property type="match status" value="1"/>
</dbReference>
<reference evidence="6" key="1">
    <citation type="journal article" date="2014" name="Int. J. Syst. Evol. Microbiol.">
        <title>Complete genome sequence of Corynebacterium casei LMG S-19264T (=DSM 44701T), isolated from a smear-ripened cheese.</title>
        <authorList>
            <consortium name="US DOE Joint Genome Institute (JGI-PGF)"/>
            <person name="Walter F."/>
            <person name="Albersmeier A."/>
            <person name="Kalinowski J."/>
            <person name="Ruckert C."/>
        </authorList>
    </citation>
    <scope>NUCLEOTIDE SEQUENCE</scope>
    <source>
        <strain evidence="6">JCM 19831</strain>
    </source>
</reference>
<dbReference type="Pfam" id="PF00400">
    <property type="entry name" value="WD40"/>
    <property type="match status" value="8"/>
</dbReference>
<dbReference type="PROSITE" id="PS50294">
    <property type="entry name" value="WD_REPEATS_REGION"/>
    <property type="match status" value="4"/>
</dbReference>
<evidence type="ECO:0000256" key="1">
    <source>
        <dbReference type="ARBA" id="ARBA00022574"/>
    </source>
</evidence>
<dbReference type="SMART" id="SM00220">
    <property type="entry name" value="S_TKc"/>
    <property type="match status" value="1"/>
</dbReference>
<dbReference type="InterPro" id="IPR008271">
    <property type="entry name" value="Ser/Thr_kinase_AS"/>
</dbReference>
<dbReference type="InterPro" id="IPR001680">
    <property type="entry name" value="WD40_rpt"/>
</dbReference>
<dbReference type="Gene3D" id="2.130.10.10">
    <property type="entry name" value="YVTN repeat-like/Quinoprotein amine dehydrogenase"/>
    <property type="match status" value="5"/>
</dbReference>
<dbReference type="Gene3D" id="1.10.510.10">
    <property type="entry name" value="Transferase(Phosphotransferase) domain 1"/>
    <property type="match status" value="1"/>
</dbReference>
<proteinExistence type="predicted"/>
<dbReference type="SUPFAM" id="SSF50978">
    <property type="entry name" value="WD40 repeat-like"/>
    <property type="match status" value="1"/>
</dbReference>
<feature type="repeat" description="WD" evidence="3">
    <location>
        <begin position="899"/>
        <end position="940"/>
    </location>
</feature>
<dbReference type="AlphaFoldDB" id="A0A917UGA3"/>
<dbReference type="InterPro" id="IPR020472">
    <property type="entry name" value="WD40_PAC1"/>
</dbReference>
<reference evidence="6" key="2">
    <citation type="submission" date="2020-09" db="EMBL/GenBank/DDBJ databases">
        <authorList>
            <person name="Sun Q."/>
            <person name="Ohkuma M."/>
        </authorList>
    </citation>
    <scope>NUCLEOTIDE SEQUENCE</scope>
    <source>
        <strain evidence="6">JCM 19831</strain>
    </source>
</reference>
<gene>
    <name evidence="6" type="ORF">GCM10007977_106400</name>
</gene>
<sequence length="1156" mass="123107">MPEPAAVWRVGDVVDGRYEVLRVHEQGGMGLVYRVRHREWAVDLAVKSPRPEVPRDTFVAEAETWVSLGLHPHVCSCYYVRVLDGVPRAFAEYVADGSLRDWIDDRRLYRGSSTAAVERILDAAVQTAWALAHAHARSVTHRDVKPANILLDDADGAFVAKLTDFGLAAGGGMTLAYASPEQAAGAPAGPPSDVYSLAVSILEMFTGGVTWMAGPAARHALSAHRAHDLRPAPATHHAGDPAGDPADDPADDPAGDPRPTAATEPATGPHHASAAEPAREGHEPTGRHGERDAGPPDLPADVADLLDRCLAEAPGDRPVSVAEVAGALVMAYERHTGRAYPRAAPVAAVLRADELSNRALSLLDLGRPAEAERAFAGALAADPRHVAATYNAGLNRWRRGVVTDDRLVAEVEGLRADTGDVLAQIHLERGDLTAARGLLGEAGLRAVLPTAGALVDAGAVAAWTVPWTPDDDVPGRVPLAVDPGGRLALTGEPDGALRLWNVHSGRIWQRLTGHRRRVHAAGLTPDGRYAVSVCEDETVRHWDLTARRPRSRLLYASPNPPRWGGGDGLGELALRTQSTALGLSPDGRLVLYAGLDGVLRVWDLRGGPPRILDEQAGARLVAVSADGRSAVSVGRGHVVRVWDLPAGRCRRELAVPPSPVAALGLGADGRFAAVGCVDGTIGVWDLGDGRRHRVLAGGAAADALSFDERVLLSAERYHGTVRCWDLDSGRCLRTFPGHAGGAAVVHLDADDRFALSAGRDGAVRRWRLPGEYRAAPRLSRPRRTDELHRLGARVEALVAEAELAAAAGRTATALDRLRQARAVPGHERAPRVMAAWWALGPRAVRTGLRTAWSSRYLTGHTRDVGAVDLSADGRIAVSGGCDATVRLWNLDDGACVRVLTGHAHMVEAVCLSGDRRRALSSSRDGTVRLWDLGTGECLRVMTGNVHMRESVPVRFAAGDSRAVVAGRDGRIRIWDLDTGELQRELRGGAAFRALRLGPGDRLLAAARGDMVQLWDLRSGQCVHRLRGGFLHTMRAVSLSADGGLALTGENDGGLRLWDTTTGTVVRTFGGAQNTPDGVALTADGRVAVSCGYTDFVSVWDATDGRRLRVLDGHEQGATCLALTPDGRYVLSGHRDGGLRRWELDWDLAAREGPGSP</sequence>
<feature type="repeat" description="WD" evidence="3">
    <location>
        <begin position="1033"/>
        <end position="1067"/>
    </location>
</feature>
<dbReference type="PROSITE" id="PS50011">
    <property type="entry name" value="PROTEIN_KINASE_DOM"/>
    <property type="match status" value="1"/>
</dbReference>
<dbReference type="SMART" id="SM00320">
    <property type="entry name" value="WD40"/>
    <property type="match status" value="13"/>
</dbReference>
<dbReference type="PRINTS" id="PR00320">
    <property type="entry name" value="GPROTEINBRPT"/>
</dbReference>
<dbReference type="InterPro" id="IPR011990">
    <property type="entry name" value="TPR-like_helical_dom_sf"/>
</dbReference>
<dbReference type="InterPro" id="IPR000719">
    <property type="entry name" value="Prot_kinase_dom"/>
</dbReference>
<dbReference type="InterPro" id="IPR019775">
    <property type="entry name" value="WD40_repeat_CS"/>
</dbReference>
<feature type="repeat" description="WD" evidence="3">
    <location>
        <begin position="511"/>
        <end position="552"/>
    </location>
</feature>
<dbReference type="SUPFAM" id="SSF50998">
    <property type="entry name" value="Quinoprotein alcohol dehydrogenase-like"/>
    <property type="match status" value="2"/>
</dbReference>
<dbReference type="GO" id="GO:0004672">
    <property type="term" value="F:protein kinase activity"/>
    <property type="evidence" value="ECO:0007669"/>
    <property type="project" value="InterPro"/>
</dbReference>
<evidence type="ECO:0000256" key="3">
    <source>
        <dbReference type="PROSITE-ProRule" id="PRU00221"/>
    </source>
</evidence>
<dbReference type="PROSITE" id="PS00678">
    <property type="entry name" value="WD_REPEATS_1"/>
    <property type="match status" value="3"/>
</dbReference>
<feature type="repeat" description="WD" evidence="3">
    <location>
        <begin position="653"/>
        <end position="694"/>
    </location>
</feature>
<dbReference type="Pfam" id="PF00069">
    <property type="entry name" value="Pkinase"/>
    <property type="match status" value="1"/>
</dbReference>
<feature type="domain" description="Protein kinase" evidence="5">
    <location>
        <begin position="18"/>
        <end position="329"/>
    </location>
</feature>
<dbReference type="InterPro" id="IPR011047">
    <property type="entry name" value="Quinoprotein_ADH-like_sf"/>
</dbReference>
<dbReference type="PROSITE" id="PS00108">
    <property type="entry name" value="PROTEIN_KINASE_ST"/>
    <property type="match status" value="1"/>
</dbReference>
<comment type="caution">
    <text evidence="6">The sequence shown here is derived from an EMBL/GenBank/DDBJ whole genome shotgun (WGS) entry which is preliminary data.</text>
</comment>
<dbReference type="SUPFAM" id="SSF56112">
    <property type="entry name" value="Protein kinase-like (PK-like)"/>
    <property type="match status" value="1"/>
</dbReference>
<dbReference type="EMBL" id="BMPI01000110">
    <property type="protein sequence ID" value="GGM87183.1"/>
    <property type="molecule type" value="Genomic_DNA"/>
</dbReference>
<feature type="compositionally biased region" description="Acidic residues" evidence="4">
    <location>
        <begin position="245"/>
        <end position="254"/>
    </location>
</feature>
<dbReference type="SUPFAM" id="SSF48452">
    <property type="entry name" value="TPR-like"/>
    <property type="match status" value="1"/>
</dbReference>
<dbReference type="GO" id="GO:0005524">
    <property type="term" value="F:ATP binding"/>
    <property type="evidence" value="ECO:0007669"/>
    <property type="project" value="InterPro"/>
</dbReference>
<feature type="repeat" description="WD" evidence="3">
    <location>
        <begin position="943"/>
        <end position="984"/>
    </location>
</feature>
<feature type="repeat" description="WD" evidence="3">
    <location>
        <begin position="479"/>
        <end position="510"/>
    </location>
</feature>
<dbReference type="PANTHER" id="PTHR19848">
    <property type="entry name" value="WD40 REPEAT PROTEIN"/>
    <property type="match status" value="1"/>
</dbReference>
<protein>
    <recommendedName>
        <fullName evidence="5">Protein kinase domain-containing protein</fullName>
    </recommendedName>
</protein>
<dbReference type="PROSITE" id="PS50082">
    <property type="entry name" value="WD_REPEATS_2"/>
    <property type="match status" value="10"/>
</dbReference>
<dbReference type="CDD" id="cd00200">
    <property type="entry name" value="WD40"/>
    <property type="match status" value="2"/>
</dbReference>
<keyword evidence="1 3" id="KW-0853">WD repeat</keyword>
<dbReference type="InterPro" id="IPR036322">
    <property type="entry name" value="WD40_repeat_dom_sf"/>
</dbReference>
<dbReference type="PANTHER" id="PTHR19848:SF8">
    <property type="entry name" value="F-BOX AND WD REPEAT DOMAIN CONTAINING 7"/>
    <property type="match status" value="1"/>
</dbReference>
<dbReference type="InterPro" id="IPR015943">
    <property type="entry name" value="WD40/YVTN_repeat-like_dom_sf"/>
</dbReference>